<proteinExistence type="predicted"/>
<dbReference type="EMBL" id="JBHRTG010000019">
    <property type="protein sequence ID" value="MFC3164453.1"/>
    <property type="molecule type" value="Genomic_DNA"/>
</dbReference>
<organism evidence="2 3">
    <name type="scientific">Ciceribacter thiooxidans</name>
    <dbReference type="NCBI Taxonomy" id="1969821"/>
    <lineage>
        <taxon>Bacteria</taxon>
        <taxon>Pseudomonadati</taxon>
        <taxon>Pseudomonadota</taxon>
        <taxon>Alphaproteobacteria</taxon>
        <taxon>Hyphomicrobiales</taxon>
        <taxon>Rhizobiaceae</taxon>
        <taxon>Ciceribacter</taxon>
    </lineage>
</organism>
<reference evidence="3" key="1">
    <citation type="journal article" date="2019" name="Int. J. Syst. Evol. Microbiol.">
        <title>The Global Catalogue of Microorganisms (GCM) 10K type strain sequencing project: providing services to taxonomists for standard genome sequencing and annotation.</title>
        <authorList>
            <consortium name="The Broad Institute Genomics Platform"/>
            <consortium name="The Broad Institute Genome Sequencing Center for Infectious Disease"/>
            <person name="Wu L."/>
            <person name="Ma J."/>
        </authorList>
    </citation>
    <scope>NUCLEOTIDE SEQUENCE [LARGE SCALE GENOMIC DNA]</scope>
    <source>
        <strain evidence="3">KCTC 52231</strain>
    </source>
</reference>
<comment type="caution">
    <text evidence="2">The sequence shown here is derived from an EMBL/GenBank/DDBJ whole genome shotgun (WGS) entry which is preliminary data.</text>
</comment>
<dbReference type="RefSeq" id="WP_182306887.1">
    <property type="nucleotide sequence ID" value="NZ_CP059896.1"/>
</dbReference>
<feature type="transmembrane region" description="Helical" evidence="1">
    <location>
        <begin position="12"/>
        <end position="35"/>
    </location>
</feature>
<accession>A0ABV7I4D8</accession>
<protein>
    <submittedName>
        <fullName evidence="2">Uncharacterized protein</fullName>
    </submittedName>
</protein>
<evidence type="ECO:0000313" key="2">
    <source>
        <dbReference type="EMBL" id="MFC3164453.1"/>
    </source>
</evidence>
<gene>
    <name evidence="2" type="ORF">ACFOHV_14330</name>
</gene>
<name>A0ABV7I4D8_9HYPH</name>
<evidence type="ECO:0000313" key="3">
    <source>
        <dbReference type="Proteomes" id="UP001595647"/>
    </source>
</evidence>
<dbReference type="Proteomes" id="UP001595647">
    <property type="component" value="Unassembled WGS sequence"/>
</dbReference>
<keyword evidence="1" id="KW-0472">Membrane</keyword>
<keyword evidence="1" id="KW-0812">Transmembrane</keyword>
<keyword evidence="3" id="KW-1185">Reference proteome</keyword>
<evidence type="ECO:0000256" key="1">
    <source>
        <dbReference type="SAM" id="Phobius"/>
    </source>
</evidence>
<keyword evidence="1" id="KW-1133">Transmembrane helix</keyword>
<sequence>MEQQARKSSGFALLAALFGVGAMVTGAVFAGWLNYGSAIVLAYMENGLATCF</sequence>